<comment type="caution">
    <text evidence="9">The sequence shown here is derived from an EMBL/GenBank/DDBJ whole genome shotgun (WGS) entry which is preliminary data.</text>
</comment>
<proteinExistence type="inferred from homology"/>
<evidence type="ECO:0000256" key="3">
    <source>
        <dbReference type="ARBA" id="ARBA00009677"/>
    </source>
</evidence>
<protein>
    <recommendedName>
        <fullName evidence="4">Flagellar hook-associated protein 1</fullName>
    </recommendedName>
</protein>
<keyword evidence="5" id="KW-0964">Secreted</keyword>
<keyword evidence="10" id="KW-1185">Reference proteome</keyword>
<dbReference type="InterPro" id="IPR053927">
    <property type="entry name" value="FlgK_helical"/>
</dbReference>
<sequence length="460" mass="48459">MTAIRNALSGALAAQAAINATSQNTANMKTRGYTRQGVLLTALGPSQGMNGPGLGVQVSALLRFSDAYKSQQLWRANSELGMRTQSQPYLSQLERIMGDDKTSISNGIDQFFQALNAAGVDPISTPLRGQVVTAAGAMAQAFNSIYSVTRNQQLSVQQQRESMLPQANTLIANIADLNDRITQAGALGTNTSALVDERDLAIDDLSKMMAIEVLQQPDGSSSVSLKSGQPLVTGKLAAQLQLVTTPPATTAELRLSFAGSVFGLDATRIGGSMGGLADFEQNTLAPLQTSIMELAKGLSDKINAQQALGQNGRTPPTAGTDLFVYNASGTGGLLNLASNFKSEDLAFSANGQPGDSGNLQKLIAIKNASISLTSIGNVQIGDADTQLVGKLGIDSKQNQSLLKNATTIREQAEEDWASTSSVNEDEEAINLVEFQKMYQANMKAIAVANSLFDSTLAMFN</sequence>
<keyword evidence="9" id="KW-0966">Cell projection</keyword>
<evidence type="ECO:0000313" key="10">
    <source>
        <dbReference type="Proteomes" id="UP000541535"/>
    </source>
</evidence>
<reference evidence="9 10" key="1">
    <citation type="submission" date="2020-08" db="EMBL/GenBank/DDBJ databases">
        <title>Genomic Encyclopedia of Type Strains, Phase III (KMG-III): the genomes of soil and plant-associated and newly described type strains.</title>
        <authorList>
            <person name="Whitman W."/>
        </authorList>
    </citation>
    <scope>NUCLEOTIDE SEQUENCE [LARGE SCALE GENOMIC DNA]</scope>
    <source>
        <strain evidence="9 10">CECT 8897</strain>
    </source>
</reference>
<dbReference type="PANTHER" id="PTHR30033">
    <property type="entry name" value="FLAGELLAR HOOK-ASSOCIATED PROTEIN 1"/>
    <property type="match status" value="1"/>
</dbReference>
<evidence type="ECO:0000259" key="7">
    <source>
        <dbReference type="Pfam" id="PF06429"/>
    </source>
</evidence>
<evidence type="ECO:0000256" key="1">
    <source>
        <dbReference type="ARBA" id="ARBA00004365"/>
    </source>
</evidence>
<dbReference type="PANTHER" id="PTHR30033:SF1">
    <property type="entry name" value="FLAGELLAR HOOK-ASSOCIATED PROTEIN 1"/>
    <property type="match status" value="1"/>
</dbReference>
<dbReference type="InterPro" id="IPR010930">
    <property type="entry name" value="Flg_bb/hook_C_dom"/>
</dbReference>
<evidence type="ECO:0000256" key="5">
    <source>
        <dbReference type="ARBA" id="ARBA00022525"/>
    </source>
</evidence>
<feature type="domain" description="Flagellar basal-body/hook protein C-terminal" evidence="7">
    <location>
        <begin position="419"/>
        <end position="457"/>
    </location>
</feature>
<comment type="subcellular location">
    <subcellularLocation>
        <location evidence="1">Bacterial flagellum</location>
    </subcellularLocation>
    <subcellularLocation>
        <location evidence="2">Secreted</location>
    </subcellularLocation>
</comment>
<evidence type="ECO:0000259" key="8">
    <source>
        <dbReference type="Pfam" id="PF22638"/>
    </source>
</evidence>
<keyword evidence="9" id="KW-0282">Flagellum</keyword>
<keyword evidence="6" id="KW-0975">Bacterial flagellum</keyword>
<keyword evidence="9" id="KW-0969">Cilium</keyword>
<dbReference type="GO" id="GO:0044780">
    <property type="term" value="P:bacterial-type flagellum assembly"/>
    <property type="evidence" value="ECO:0007669"/>
    <property type="project" value="InterPro"/>
</dbReference>
<gene>
    <name evidence="9" type="ORF">FHS03_003878</name>
</gene>
<dbReference type="GO" id="GO:0009424">
    <property type="term" value="C:bacterial-type flagellum hook"/>
    <property type="evidence" value="ECO:0007669"/>
    <property type="project" value="InterPro"/>
</dbReference>
<evidence type="ECO:0000313" key="9">
    <source>
        <dbReference type="EMBL" id="MBB3120808.1"/>
    </source>
</evidence>
<dbReference type="Proteomes" id="UP000541535">
    <property type="component" value="Unassembled WGS sequence"/>
</dbReference>
<dbReference type="NCBIfam" id="TIGR02492">
    <property type="entry name" value="flgK_ends"/>
    <property type="match status" value="1"/>
</dbReference>
<dbReference type="SUPFAM" id="SSF64518">
    <property type="entry name" value="Phase 1 flagellin"/>
    <property type="match status" value="1"/>
</dbReference>
<dbReference type="InterPro" id="IPR002371">
    <property type="entry name" value="FlgK"/>
</dbReference>
<name>A0A7W5BCW6_9BURK</name>
<dbReference type="GO" id="GO:0005576">
    <property type="term" value="C:extracellular region"/>
    <property type="evidence" value="ECO:0007669"/>
    <property type="project" value="UniProtKB-SubCell"/>
</dbReference>
<comment type="similarity">
    <text evidence="3">Belongs to the flagella basal body rod proteins family.</text>
</comment>
<evidence type="ECO:0000256" key="6">
    <source>
        <dbReference type="ARBA" id="ARBA00023143"/>
    </source>
</evidence>
<dbReference type="EMBL" id="JACHXD010000011">
    <property type="protein sequence ID" value="MBB3120808.1"/>
    <property type="molecule type" value="Genomic_DNA"/>
</dbReference>
<evidence type="ECO:0000256" key="4">
    <source>
        <dbReference type="ARBA" id="ARBA00016244"/>
    </source>
</evidence>
<accession>A0A7W5BCW6</accession>
<dbReference type="AlphaFoldDB" id="A0A7W5BCW6"/>
<dbReference type="GO" id="GO:0005198">
    <property type="term" value="F:structural molecule activity"/>
    <property type="evidence" value="ECO:0007669"/>
    <property type="project" value="InterPro"/>
</dbReference>
<dbReference type="Pfam" id="PF06429">
    <property type="entry name" value="Flg_bbr_C"/>
    <property type="match status" value="1"/>
</dbReference>
<dbReference type="RefSeq" id="WP_183442565.1">
    <property type="nucleotide sequence ID" value="NZ_JACHXD010000011.1"/>
</dbReference>
<feature type="domain" description="Flagellar hook-associated protein FlgK helical" evidence="8">
    <location>
        <begin position="90"/>
        <end position="323"/>
    </location>
</feature>
<evidence type="ECO:0000256" key="2">
    <source>
        <dbReference type="ARBA" id="ARBA00004613"/>
    </source>
</evidence>
<organism evidence="9 10">
    <name type="scientific">Pseudoduganella violacea</name>
    <dbReference type="NCBI Taxonomy" id="1715466"/>
    <lineage>
        <taxon>Bacteria</taxon>
        <taxon>Pseudomonadati</taxon>
        <taxon>Pseudomonadota</taxon>
        <taxon>Betaproteobacteria</taxon>
        <taxon>Burkholderiales</taxon>
        <taxon>Oxalobacteraceae</taxon>
        <taxon>Telluria group</taxon>
        <taxon>Pseudoduganella</taxon>
    </lineage>
</organism>
<dbReference type="Pfam" id="PF22638">
    <property type="entry name" value="FlgK_D1"/>
    <property type="match status" value="1"/>
</dbReference>